<comment type="subcellular location">
    <subcellularLocation>
        <location evidence="2">Membrane</location>
    </subcellularLocation>
    <subcellularLocation>
        <location evidence="1">Plastid</location>
        <location evidence="1">Chloroplast</location>
    </subcellularLocation>
</comment>
<dbReference type="PANTHER" id="PTHR46132:SF1">
    <property type="entry name" value="DIGALACTOSYLDIACYLGLYCEROL SYNTHASE 2, CHLOROPLASTIC"/>
    <property type="match status" value="1"/>
</dbReference>
<keyword evidence="4" id="KW-0150">Chloroplast</keyword>
<comment type="similarity">
    <text evidence="3">Belongs to the glycosyltransferase group 1 family. Glycosyltransferase 4 subfamily.</text>
</comment>
<evidence type="ECO:0000256" key="7">
    <source>
        <dbReference type="ARBA" id="ARBA00023136"/>
    </source>
</evidence>
<evidence type="ECO:0000313" key="10">
    <source>
        <dbReference type="Proteomes" id="UP000247498"/>
    </source>
</evidence>
<keyword evidence="7" id="KW-0472">Membrane</keyword>
<dbReference type="GO" id="GO:0019375">
    <property type="term" value="P:galactolipid biosynthetic process"/>
    <property type="evidence" value="ECO:0007669"/>
    <property type="project" value="TreeGrafter"/>
</dbReference>
<evidence type="ECO:0000256" key="4">
    <source>
        <dbReference type="ARBA" id="ARBA00022528"/>
    </source>
</evidence>
<proteinExistence type="inferred from homology"/>
<dbReference type="InterPro" id="IPR044525">
    <property type="entry name" value="DGDG1/2"/>
</dbReference>
<dbReference type="PANTHER" id="PTHR46132">
    <property type="entry name" value="DIGALACTOSYLDIACYLGLYCEROL SYNTHASE 2, CHLOROPLASTIC"/>
    <property type="match status" value="1"/>
</dbReference>
<dbReference type="EMBL" id="BDRX01000016">
    <property type="protein sequence ID" value="GBF90302.1"/>
    <property type="molecule type" value="Genomic_DNA"/>
</dbReference>
<name>A0A2V0NUF4_9CHLO</name>
<evidence type="ECO:0000256" key="2">
    <source>
        <dbReference type="ARBA" id="ARBA00004370"/>
    </source>
</evidence>
<sequence length="187" mass="20488">MLRPGDPRMWCALGQCYESPDLNMPQAGLLSFPSASARQAAVRCYRRAVANGDREGIALHKLFSNCLTYTDAAGFSAALGRALSEDPAPMDDATLGKLSWEAATERLLEVSEIRPAEWPSGREARYDDMLWRMYRSVVGFSALRAGLGISSTSPDDRPTEDGSSDDERAADWELWHDLTSIGLASRA</sequence>
<reference evidence="9 10" key="1">
    <citation type="journal article" date="2018" name="Sci. Rep.">
        <title>Raphidocelis subcapitata (=Pseudokirchneriella subcapitata) provides an insight into genome evolution and environmental adaptations in the Sphaeropleales.</title>
        <authorList>
            <person name="Suzuki S."/>
            <person name="Yamaguchi H."/>
            <person name="Nakajima N."/>
            <person name="Kawachi M."/>
        </authorList>
    </citation>
    <scope>NUCLEOTIDE SEQUENCE [LARGE SCALE GENOMIC DNA]</scope>
    <source>
        <strain evidence="9 10">NIES-35</strain>
    </source>
</reference>
<evidence type="ECO:0000256" key="6">
    <source>
        <dbReference type="ARBA" id="ARBA00022679"/>
    </source>
</evidence>
<feature type="compositionally biased region" description="Basic and acidic residues" evidence="8">
    <location>
        <begin position="154"/>
        <end position="171"/>
    </location>
</feature>
<evidence type="ECO:0000256" key="1">
    <source>
        <dbReference type="ARBA" id="ARBA00004229"/>
    </source>
</evidence>
<accession>A0A2V0NUF4</accession>
<evidence type="ECO:0000313" key="9">
    <source>
        <dbReference type="EMBL" id="GBF90302.1"/>
    </source>
</evidence>
<evidence type="ECO:0000256" key="5">
    <source>
        <dbReference type="ARBA" id="ARBA00022640"/>
    </source>
</evidence>
<dbReference type="AlphaFoldDB" id="A0A2V0NUF4"/>
<gene>
    <name evidence="9" type="ORF">Rsub_02408</name>
</gene>
<evidence type="ECO:0000256" key="8">
    <source>
        <dbReference type="SAM" id="MobiDB-lite"/>
    </source>
</evidence>
<comment type="caution">
    <text evidence="9">The sequence shown here is derived from an EMBL/GenBank/DDBJ whole genome shotgun (WGS) entry which is preliminary data.</text>
</comment>
<keyword evidence="10" id="KW-1185">Reference proteome</keyword>
<dbReference type="OrthoDB" id="44480at2759"/>
<evidence type="ECO:0000256" key="3">
    <source>
        <dbReference type="ARBA" id="ARBA00009481"/>
    </source>
</evidence>
<dbReference type="GO" id="GO:0009707">
    <property type="term" value="C:chloroplast outer membrane"/>
    <property type="evidence" value="ECO:0007669"/>
    <property type="project" value="TreeGrafter"/>
</dbReference>
<keyword evidence="5" id="KW-0934">Plastid</keyword>
<dbReference type="GO" id="GO:0046481">
    <property type="term" value="F:digalactosyldiacylglycerol synthase activity"/>
    <property type="evidence" value="ECO:0007669"/>
    <property type="project" value="InterPro"/>
</dbReference>
<dbReference type="STRING" id="307507.A0A2V0NUF4"/>
<dbReference type="InParanoid" id="A0A2V0NUF4"/>
<keyword evidence="6" id="KW-0808">Transferase</keyword>
<feature type="region of interest" description="Disordered" evidence="8">
    <location>
        <begin position="149"/>
        <end position="171"/>
    </location>
</feature>
<dbReference type="Proteomes" id="UP000247498">
    <property type="component" value="Unassembled WGS sequence"/>
</dbReference>
<protein>
    <submittedName>
        <fullName evidence="9">Uncharacterized protein</fullName>
    </submittedName>
</protein>
<organism evidence="9 10">
    <name type="scientific">Raphidocelis subcapitata</name>
    <dbReference type="NCBI Taxonomy" id="307507"/>
    <lineage>
        <taxon>Eukaryota</taxon>
        <taxon>Viridiplantae</taxon>
        <taxon>Chlorophyta</taxon>
        <taxon>core chlorophytes</taxon>
        <taxon>Chlorophyceae</taxon>
        <taxon>CS clade</taxon>
        <taxon>Sphaeropleales</taxon>
        <taxon>Selenastraceae</taxon>
        <taxon>Raphidocelis</taxon>
    </lineage>
</organism>